<comment type="cofactor">
    <cofactor evidence="1">
        <name>[4Fe-4S] cluster</name>
        <dbReference type="ChEBI" id="CHEBI:49883"/>
    </cofactor>
</comment>
<accession>A0A0S4XMS1</accession>
<dbReference type="Pfam" id="PF13311">
    <property type="entry name" value="DUF4080"/>
    <property type="match status" value="1"/>
</dbReference>
<protein>
    <submittedName>
        <fullName evidence="8">Putative Fe-S oxidoreductase</fullName>
    </submittedName>
</protein>
<dbReference type="SFLD" id="SFLDS00029">
    <property type="entry name" value="Radical_SAM"/>
    <property type="match status" value="1"/>
</dbReference>
<organism evidence="8">
    <name type="scientific">Sulfurovum sp. enrichment culture clone C5</name>
    <dbReference type="NCBI Taxonomy" id="497650"/>
    <lineage>
        <taxon>Bacteria</taxon>
        <taxon>Pseudomonadati</taxon>
        <taxon>Campylobacterota</taxon>
        <taxon>Epsilonproteobacteria</taxon>
        <taxon>Campylobacterales</taxon>
        <taxon>Sulfurovaceae</taxon>
        <taxon>Sulfurovum</taxon>
        <taxon>environmental samples</taxon>
    </lineage>
</organism>
<dbReference type="InterPro" id="IPR006158">
    <property type="entry name" value="Cobalamin-bd"/>
</dbReference>
<dbReference type="CDD" id="cd02068">
    <property type="entry name" value="radical_SAM_B12_BD"/>
    <property type="match status" value="1"/>
</dbReference>
<keyword evidence="2" id="KW-0949">S-adenosyl-L-methionine</keyword>
<dbReference type="Gene3D" id="3.80.30.20">
    <property type="entry name" value="tm_1862 like domain"/>
    <property type="match status" value="1"/>
</dbReference>
<proteinExistence type="predicted"/>
<gene>
    <name evidence="8" type="ORF">BN3087_390055</name>
</gene>
<evidence type="ECO:0000256" key="2">
    <source>
        <dbReference type="ARBA" id="ARBA00022691"/>
    </source>
</evidence>
<evidence type="ECO:0000313" key="8">
    <source>
        <dbReference type="EMBL" id="CUV65604.1"/>
    </source>
</evidence>
<dbReference type="InterPro" id="IPR007197">
    <property type="entry name" value="rSAM"/>
</dbReference>
<dbReference type="Gene3D" id="3.40.50.280">
    <property type="entry name" value="Cobalamin-binding domain"/>
    <property type="match status" value="1"/>
</dbReference>
<dbReference type="GO" id="GO:0005829">
    <property type="term" value="C:cytosol"/>
    <property type="evidence" value="ECO:0007669"/>
    <property type="project" value="TreeGrafter"/>
</dbReference>
<dbReference type="InterPro" id="IPR051198">
    <property type="entry name" value="BchE-like"/>
</dbReference>
<evidence type="ECO:0000256" key="1">
    <source>
        <dbReference type="ARBA" id="ARBA00001966"/>
    </source>
</evidence>
<dbReference type="PROSITE" id="PS51332">
    <property type="entry name" value="B12_BINDING"/>
    <property type="match status" value="1"/>
</dbReference>
<dbReference type="InterPro" id="IPR023404">
    <property type="entry name" value="rSAM_horseshoe"/>
</dbReference>
<dbReference type="GO" id="GO:0031419">
    <property type="term" value="F:cobalamin binding"/>
    <property type="evidence" value="ECO:0007669"/>
    <property type="project" value="InterPro"/>
</dbReference>
<dbReference type="SFLD" id="SFLDG01082">
    <property type="entry name" value="B12-binding_domain_containing"/>
    <property type="match status" value="1"/>
</dbReference>
<sequence>MSRVVLTTLNARYSHTSIALRYLYANLHEIKLDATIVEFAIKEENELIAQSLLELKPEIIGIGVYIWNASKIEQLLTILKDKAPEVIIILGGPEVSYTPYRINIDKADYIIQGEGEDALYNLCKRLLNKEKRQELIYKSTPLDVKNILLPYDYYNDEDIANRHIYVEASRGCPFLCEFCLSSIDKRVRYFDEDKFLESLERLWSRGARNFRFIDRTFNLNIEYANRLLDFFLLKESPYFVHFEVIPEVFPESLRSRLIQFPPTSLQLEIGIQTLDKTVAKNISRPLNFRKIVENITFLQTDTKAHLHLDLIVGLPGESLEQFGRNLDTLVSFSSAEIQIGILKKLSGTRINRHDEEYSMAYSHIPPYDIISNNLLNVETIDEMKVFARYWDLCYNSGNFTHTVKLIWDEKSVFDNFRAFSKWVYEYSGKSTAFYLDTLAEYIFVYLTNIKNMQDLEVANVIADDIMKIKGRILPKFLRGFDLNYKQQDALKLDASLKRQQKHM</sequence>
<dbReference type="InterPro" id="IPR025288">
    <property type="entry name" value="DUF4080"/>
</dbReference>
<dbReference type="InterPro" id="IPR058240">
    <property type="entry name" value="rSAM_sf"/>
</dbReference>
<keyword evidence="4" id="KW-0408">Iron</keyword>
<dbReference type="GO" id="GO:0051536">
    <property type="term" value="F:iron-sulfur cluster binding"/>
    <property type="evidence" value="ECO:0007669"/>
    <property type="project" value="UniProtKB-KW"/>
</dbReference>
<dbReference type="InterPro" id="IPR006638">
    <property type="entry name" value="Elp3/MiaA/NifB-like_rSAM"/>
</dbReference>
<dbReference type="PANTHER" id="PTHR43409:SF16">
    <property type="entry name" value="SLR0320 PROTEIN"/>
    <property type="match status" value="1"/>
</dbReference>
<keyword evidence="5" id="KW-0411">Iron-sulfur</keyword>
<dbReference type="PANTHER" id="PTHR43409">
    <property type="entry name" value="ANAEROBIC MAGNESIUM-PROTOPORPHYRIN IX MONOMETHYL ESTER CYCLASE-RELATED"/>
    <property type="match status" value="1"/>
</dbReference>
<reference evidence="8" key="1">
    <citation type="submission" date="2015-11" db="EMBL/GenBank/DDBJ databases">
        <authorList>
            <person name="Zhang Y."/>
            <person name="Guo Z."/>
        </authorList>
    </citation>
    <scope>NUCLEOTIDE SEQUENCE</scope>
    <source>
        <strain evidence="8">BN30871</strain>
    </source>
</reference>
<evidence type="ECO:0000259" key="7">
    <source>
        <dbReference type="PROSITE" id="PS51918"/>
    </source>
</evidence>
<evidence type="ECO:0000256" key="3">
    <source>
        <dbReference type="ARBA" id="ARBA00022723"/>
    </source>
</evidence>
<name>A0A0S4XMS1_9BACT</name>
<feature type="domain" description="B12-binding" evidence="6">
    <location>
        <begin position="2"/>
        <end position="133"/>
    </location>
</feature>
<keyword evidence="3" id="KW-0479">Metal-binding</keyword>
<dbReference type="GO" id="GO:0003824">
    <property type="term" value="F:catalytic activity"/>
    <property type="evidence" value="ECO:0007669"/>
    <property type="project" value="InterPro"/>
</dbReference>
<dbReference type="GO" id="GO:0046872">
    <property type="term" value="F:metal ion binding"/>
    <property type="evidence" value="ECO:0007669"/>
    <property type="project" value="UniProtKB-KW"/>
</dbReference>
<dbReference type="EMBL" id="FAXN01000039">
    <property type="protein sequence ID" value="CUV65604.1"/>
    <property type="molecule type" value="Genomic_DNA"/>
</dbReference>
<evidence type="ECO:0000259" key="6">
    <source>
        <dbReference type="PROSITE" id="PS51332"/>
    </source>
</evidence>
<evidence type="ECO:0000256" key="4">
    <source>
        <dbReference type="ARBA" id="ARBA00023004"/>
    </source>
</evidence>
<feature type="domain" description="Radical SAM core" evidence="7">
    <location>
        <begin position="158"/>
        <end position="381"/>
    </location>
</feature>
<dbReference type="SMART" id="SM00729">
    <property type="entry name" value="Elp3"/>
    <property type="match status" value="1"/>
</dbReference>
<dbReference type="AlphaFoldDB" id="A0A0S4XMS1"/>
<evidence type="ECO:0000256" key="5">
    <source>
        <dbReference type="ARBA" id="ARBA00023014"/>
    </source>
</evidence>
<dbReference type="PROSITE" id="PS51918">
    <property type="entry name" value="RADICAL_SAM"/>
    <property type="match status" value="1"/>
</dbReference>
<dbReference type="Pfam" id="PF02310">
    <property type="entry name" value="B12-binding"/>
    <property type="match status" value="1"/>
</dbReference>
<dbReference type="Pfam" id="PF04055">
    <property type="entry name" value="Radical_SAM"/>
    <property type="match status" value="1"/>
</dbReference>
<dbReference type="SUPFAM" id="SSF102114">
    <property type="entry name" value="Radical SAM enzymes"/>
    <property type="match status" value="1"/>
</dbReference>